<comment type="similarity">
    <text evidence="1">Belongs to the AB hydrolase superfamily. AB hydrolase 4 family.</text>
</comment>
<dbReference type="Gene3D" id="3.40.50.1820">
    <property type="entry name" value="alpha/beta hydrolase"/>
    <property type="match status" value="1"/>
</dbReference>
<protein>
    <recommendedName>
        <fullName evidence="4">AB hydrolase-1 domain-containing protein</fullName>
    </recommendedName>
</protein>
<keyword evidence="3" id="KW-0812">Transmembrane</keyword>
<evidence type="ECO:0000259" key="4">
    <source>
        <dbReference type="Pfam" id="PF00561"/>
    </source>
</evidence>
<dbReference type="PANTHER" id="PTHR10794">
    <property type="entry name" value="ABHYDROLASE DOMAIN-CONTAINING PROTEIN"/>
    <property type="match status" value="1"/>
</dbReference>
<evidence type="ECO:0000313" key="5">
    <source>
        <dbReference type="EMBL" id="KAJ3178616.1"/>
    </source>
</evidence>
<dbReference type="GO" id="GO:0008126">
    <property type="term" value="F:acetylesterase activity"/>
    <property type="evidence" value="ECO:0007669"/>
    <property type="project" value="TreeGrafter"/>
</dbReference>
<gene>
    <name evidence="5" type="ORF">HDU87_003439</name>
</gene>
<dbReference type="Pfam" id="PF00561">
    <property type="entry name" value="Abhydrolase_1"/>
    <property type="match status" value="1"/>
</dbReference>
<keyword evidence="3" id="KW-1133">Transmembrane helix</keyword>
<dbReference type="AlphaFoldDB" id="A0AAD5XMJ7"/>
<dbReference type="PANTHER" id="PTHR10794:SF63">
    <property type="entry name" value="ALPHA_BETA HYDROLASE 1, ISOFORM A"/>
    <property type="match status" value="1"/>
</dbReference>
<evidence type="ECO:0000313" key="6">
    <source>
        <dbReference type="Proteomes" id="UP001212152"/>
    </source>
</evidence>
<comment type="caution">
    <text evidence="5">The sequence shown here is derived from an EMBL/GenBank/DDBJ whole genome shotgun (WGS) entry which is preliminary data.</text>
</comment>
<dbReference type="GO" id="GO:0051793">
    <property type="term" value="P:medium-chain fatty acid catabolic process"/>
    <property type="evidence" value="ECO:0007669"/>
    <property type="project" value="TreeGrafter"/>
</dbReference>
<dbReference type="InterPro" id="IPR029058">
    <property type="entry name" value="AB_hydrolase_fold"/>
</dbReference>
<evidence type="ECO:0000256" key="1">
    <source>
        <dbReference type="ARBA" id="ARBA00010884"/>
    </source>
</evidence>
<dbReference type="GO" id="GO:0051792">
    <property type="term" value="P:medium-chain fatty acid biosynthetic process"/>
    <property type="evidence" value="ECO:0007669"/>
    <property type="project" value="TreeGrafter"/>
</dbReference>
<sequence>MEEPCVVGHPPHSHRHVRSVFGTLPALIAQRVRALGPARLHSLKLDALSDHDLFLVASVAAACVLLFLVCVVKILRVSDPVRLLHARKTVTIRRCRATKANGEVEEVPLHALLASACPSLADPAQKKNVFRPTWYLFNGHLQTTYAAFLAERSARQVSYHRELLYFPDGGNVALDWHNAETSPATPSTSEDTTPILVITHGLTGGSHESYVRDLVYESARRGYRSVVVNFRGCAESELTSQQLYCGAYTKDLQTAVAFITRRYPLAPKMAAGFSLGANVLTKFVGEMGDACPFLGAVSVSNPCDLLGGNRSLNRTWVGRNIYSKTLTKNLIRMYKKHSHIFANSTVVNEAKTLASRFIYEFDDAFTSKLFGFRTVHEYYRQASSAQYVPDIRVPFLLFTALDDPIVEPEVLPTYECLANPCVVMAATRHGGHIGWYTGTWNPRTWTSKPLGEFIGAIFEAHRSLPAEEQRARVAAPLNAPTPISTSISPHAQLPSPSLESVRGNGIERDSSTSMESMVSCSSQVASPSGQTGASAPAAVLRRRTSADLGTLRKLEANNPVLVAILRMLPKSRLLVLLLGAMVGFIGRSRAR</sequence>
<dbReference type="InterPro" id="IPR000073">
    <property type="entry name" value="AB_hydrolase_1"/>
</dbReference>
<dbReference type="EMBL" id="JADGJQ010000025">
    <property type="protein sequence ID" value="KAJ3178616.1"/>
    <property type="molecule type" value="Genomic_DNA"/>
</dbReference>
<evidence type="ECO:0000256" key="3">
    <source>
        <dbReference type="SAM" id="Phobius"/>
    </source>
</evidence>
<feature type="compositionally biased region" description="Polar residues" evidence="2">
    <location>
        <begin position="484"/>
        <end position="498"/>
    </location>
</feature>
<name>A0AAD5XMJ7_9FUNG</name>
<evidence type="ECO:0000256" key="2">
    <source>
        <dbReference type="SAM" id="MobiDB-lite"/>
    </source>
</evidence>
<keyword evidence="6" id="KW-1185">Reference proteome</keyword>
<feature type="domain" description="AB hydrolase-1" evidence="4">
    <location>
        <begin position="194"/>
        <end position="433"/>
    </location>
</feature>
<dbReference type="Proteomes" id="UP001212152">
    <property type="component" value="Unassembled WGS sequence"/>
</dbReference>
<proteinExistence type="inferred from homology"/>
<accession>A0AAD5XMJ7</accession>
<feature type="region of interest" description="Disordered" evidence="2">
    <location>
        <begin position="484"/>
        <end position="509"/>
    </location>
</feature>
<keyword evidence="3" id="KW-0472">Membrane</keyword>
<dbReference type="GO" id="GO:0047372">
    <property type="term" value="F:monoacylglycerol lipase activity"/>
    <property type="evidence" value="ECO:0007669"/>
    <property type="project" value="TreeGrafter"/>
</dbReference>
<dbReference type="InterPro" id="IPR050960">
    <property type="entry name" value="AB_hydrolase_4_sf"/>
</dbReference>
<dbReference type="SUPFAM" id="SSF53474">
    <property type="entry name" value="alpha/beta-Hydrolases"/>
    <property type="match status" value="1"/>
</dbReference>
<organism evidence="5 6">
    <name type="scientific">Geranomyces variabilis</name>
    <dbReference type="NCBI Taxonomy" id="109894"/>
    <lineage>
        <taxon>Eukaryota</taxon>
        <taxon>Fungi</taxon>
        <taxon>Fungi incertae sedis</taxon>
        <taxon>Chytridiomycota</taxon>
        <taxon>Chytridiomycota incertae sedis</taxon>
        <taxon>Chytridiomycetes</taxon>
        <taxon>Spizellomycetales</taxon>
        <taxon>Powellomycetaceae</taxon>
        <taxon>Geranomyces</taxon>
    </lineage>
</organism>
<reference evidence="5" key="1">
    <citation type="submission" date="2020-05" db="EMBL/GenBank/DDBJ databases">
        <title>Phylogenomic resolution of chytrid fungi.</title>
        <authorList>
            <person name="Stajich J.E."/>
            <person name="Amses K."/>
            <person name="Simmons R."/>
            <person name="Seto K."/>
            <person name="Myers J."/>
            <person name="Bonds A."/>
            <person name="Quandt C.A."/>
            <person name="Barry K."/>
            <person name="Liu P."/>
            <person name="Grigoriev I."/>
            <person name="Longcore J.E."/>
            <person name="James T.Y."/>
        </authorList>
    </citation>
    <scope>NUCLEOTIDE SEQUENCE</scope>
    <source>
        <strain evidence="5">JEL0379</strain>
    </source>
</reference>
<feature type="transmembrane region" description="Helical" evidence="3">
    <location>
        <begin position="53"/>
        <end position="75"/>
    </location>
</feature>